<keyword evidence="12" id="KW-1185">Reference proteome</keyword>
<dbReference type="EC" id="2.7.11.1" evidence="2"/>
<dbReference type="InterPro" id="IPR008271">
    <property type="entry name" value="Ser/Thr_kinase_AS"/>
</dbReference>
<proteinExistence type="inferred from homology"/>
<keyword evidence="3" id="KW-0723">Serine/threonine-protein kinase</keyword>
<dbReference type="PROSITE" id="PS50011">
    <property type="entry name" value="PROTEIN_KINASE_DOM"/>
    <property type="match status" value="1"/>
</dbReference>
<feature type="compositionally biased region" description="Acidic residues" evidence="10">
    <location>
        <begin position="422"/>
        <end position="435"/>
    </location>
</feature>
<accession>A0A8B7XRA1</accession>
<evidence type="ECO:0000256" key="8">
    <source>
        <dbReference type="ARBA" id="ARBA00047899"/>
    </source>
</evidence>
<dbReference type="Gene3D" id="1.10.510.10">
    <property type="entry name" value="Transferase(Phosphotransferase) domain 1"/>
    <property type="match status" value="1"/>
</dbReference>
<evidence type="ECO:0000313" key="13">
    <source>
        <dbReference type="RefSeq" id="XP_022083374.1"/>
    </source>
</evidence>
<dbReference type="SMART" id="SM00220">
    <property type="entry name" value="S_TKc"/>
    <property type="match status" value="1"/>
</dbReference>
<protein>
    <recommendedName>
        <fullName evidence="2">non-specific serine/threonine protein kinase</fullName>
        <ecNumber evidence="2">2.7.11.1</ecNumber>
    </recommendedName>
</protein>
<sequence length="541" mass="60753">MEMYDKVTTLGTGSGGAVYLVRHKETKKLQALKKIQLDEKRKTRTREAVQREASILSELRHPHIVTYYESFFEETPEAVHLCIVQDYCDGGNLDERILRHKSRGESLEEGQIMQWFIQLLMAVQYIHSLKILHRDLKAQNVFLTKKNMVKLGDFGIARTLEHTIDKASTCVGTPCYLSPELCQDIPYNNKSDIWALGCLLFEMCAFAPAFDANNLISLFYKIVKCEYAEIPSMYSDEMKQLIAAILVKEPDQRPGASALLAFPIVQKHLNLFITEKEGQWQQVLLVRQSVESNSSDNSSKVNKKGDHSHNAETATRRSLEPKDSGEYSDDFSSSENDGDEDDNDDEVVDEVLSECSSKNADEDIEEIVEEVVGSCSDDDNDDEDADPPQGLLSPSPHPSAATPSPQRGGKTPSPLAQPGEQEYADDFEDVDSDEQNLEEILSHARTAVGVEANYEDDFEDEMEEEQRPASRCRQLLREHCIDSLGEEVFAKIQAQCGKRVSSSPEDLSQDMISLQLKHTVENEHLETCYLVSELLGETAAT</sequence>
<evidence type="ECO:0000313" key="15">
    <source>
        <dbReference type="RefSeq" id="XP_022083376.1"/>
    </source>
</evidence>
<keyword evidence="6" id="KW-0418">Kinase</keyword>
<dbReference type="InterPro" id="IPR011009">
    <property type="entry name" value="Kinase-like_dom_sf"/>
</dbReference>
<dbReference type="GO" id="GO:0005524">
    <property type="term" value="F:ATP binding"/>
    <property type="evidence" value="ECO:0007669"/>
    <property type="project" value="UniProtKB-KW"/>
</dbReference>
<dbReference type="InterPro" id="IPR000719">
    <property type="entry name" value="Prot_kinase_dom"/>
</dbReference>
<feature type="domain" description="Protein kinase" evidence="11">
    <location>
        <begin position="4"/>
        <end position="271"/>
    </location>
</feature>
<evidence type="ECO:0000256" key="9">
    <source>
        <dbReference type="ARBA" id="ARBA00048679"/>
    </source>
</evidence>
<dbReference type="RefSeq" id="XP_022083374.1">
    <property type="nucleotide sequence ID" value="XM_022227682.1"/>
</dbReference>
<dbReference type="GO" id="GO:0004674">
    <property type="term" value="F:protein serine/threonine kinase activity"/>
    <property type="evidence" value="ECO:0007669"/>
    <property type="project" value="UniProtKB-KW"/>
</dbReference>
<dbReference type="SUPFAM" id="SSF56112">
    <property type="entry name" value="Protein kinase-like (PK-like)"/>
    <property type="match status" value="1"/>
</dbReference>
<dbReference type="GeneID" id="110975304"/>
<feature type="region of interest" description="Disordered" evidence="10">
    <location>
        <begin position="291"/>
        <end position="435"/>
    </location>
</feature>
<dbReference type="InterPro" id="IPR051131">
    <property type="entry name" value="NEK_Ser/Thr_kinase_NIMA"/>
</dbReference>
<evidence type="ECO:0000313" key="14">
    <source>
        <dbReference type="RefSeq" id="XP_022083375.1"/>
    </source>
</evidence>
<comment type="catalytic activity">
    <reaction evidence="8">
        <text>L-threonyl-[protein] + ATP = O-phospho-L-threonyl-[protein] + ADP + H(+)</text>
        <dbReference type="Rhea" id="RHEA:46608"/>
        <dbReference type="Rhea" id="RHEA-COMP:11060"/>
        <dbReference type="Rhea" id="RHEA-COMP:11605"/>
        <dbReference type="ChEBI" id="CHEBI:15378"/>
        <dbReference type="ChEBI" id="CHEBI:30013"/>
        <dbReference type="ChEBI" id="CHEBI:30616"/>
        <dbReference type="ChEBI" id="CHEBI:61977"/>
        <dbReference type="ChEBI" id="CHEBI:456216"/>
        <dbReference type="EC" id="2.7.11.1"/>
    </reaction>
</comment>
<evidence type="ECO:0000313" key="12">
    <source>
        <dbReference type="Proteomes" id="UP000694845"/>
    </source>
</evidence>
<evidence type="ECO:0000256" key="4">
    <source>
        <dbReference type="ARBA" id="ARBA00022679"/>
    </source>
</evidence>
<name>A0A8B7XRA1_ACAPL</name>
<keyword evidence="5" id="KW-0547">Nucleotide-binding</keyword>
<dbReference type="CDD" id="cd08215">
    <property type="entry name" value="STKc_Nek"/>
    <property type="match status" value="1"/>
</dbReference>
<dbReference type="Proteomes" id="UP000694845">
    <property type="component" value="Unplaced"/>
</dbReference>
<evidence type="ECO:0000256" key="10">
    <source>
        <dbReference type="SAM" id="MobiDB-lite"/>
    </source>
</evidence>
<reference evidence="13 14" key="1">
    <citation type="submission" date="2025-04" db="UniProtKB">
        <authorList>
            <consortium name="RefSeq"/>
        </authorList>
    </citation>
    <scope>IDENTIFICATION</scope>
</reference>
<dbReference type="RefSeq" id="XP_022083375.1">
    <property type="nucleotide sequence ID" value="XM_022227683.1"/>
</dbReference>
<evidence type="ECO:0000256" key="5">
    <source>
        <dbReference type="ARBA" id="ARBA00022741"/>
    </source>
</evidence>
<feature type="compositionally biased region" description="Acidic residues" evidence="10">
    <location>
        <begin position="376"/>
        <end position="386"/>
    </location>
</feature>
<dbReference type="PANTHER" id="PTHR44899:SF3">
    <property type="entry name" value="SERINE_THREONINE-PROTEIN KINASE NEK1"/>
    <property type="match status" value="1"/>
</dbReference>
<evidence type="ECO:0000256" key="3">
    <source>
        <dbReference type="ARBA" id="ARBA00022527"/>
    </source>
</evidence>
<gene>
    <name evidence="13 14 15" type="primary">LOC110975304</name>
</gene>
<dbReference type="PROSITE" id="PS00108">
    <property type="entry name" value="PROTEIN_KINASE_ST"/>
    <property type="match status" value="1"/>
</dbReference>
<keyword evidence="4" id="KW-0808">Transferase</keyword>
<comment type="similarity">
    <text evidence="1">Belongs to the protein kinase superfamily. NEK Ser/Thr protein kinase family. NIMA subfamily.</text>
</comment>
<evidence type="ECO:0000256" key="2">
    <source>
        <dbReference type="ARBA" id="ARBA00012513"/>
    </source>
</evidence>
<dbReference type="FunFam" id="1.10.510.10:FF:000571">
    <property type="entry name" value="Maternal embryonic leucine zipper kinase"/>
    <property type="match status" value="1"/>
</dbReference>
<keyword evidence="7" id="KW-0067">ATP-binding</keyword>
<dbReference type="AlphaFoldDB" id="A0A8B7XRA1"/>
<evidence type="ECO:0000256" key="6">
    <source>
        <dbReference type="ARBA" id="ARBA00022777"/>
    </source>
</evidence>
<evidence type="ECO:0000256" key="7">
    <source>
        <dbReference type="ARBA" id="ARBA00022840"/>
    </source>
</evidence>
<evidence type="ECO:0000256" key="1">
    <source>
        <dbReference type="ARBA" id="ARBA00010886"/>
    </source>
</evidence>
<feature type="compositionally biased region" description="Low complexity" evidence="10">
    <location>
        <begin position="291"/>
        <end position="300"/>
    </location>
</feature>
<organism evidence="12 13">
    <name type="scientific">Acanthaster planci</name>
    <name type="common">Crown-of-thorns starfish</name>
    <dbReference type="NCBI Taxonomy" id="133434"/>
    <lineage>
        <taxon>Eukaryota</taxon>
        <taxon>Metazoa</taxon>
        <taxon>Echinodermata</taxon>
        <taxon>Eleutherozoa</taxon>
        <taxon>Asterozoa</taxon>
        <taxon>Asteroidea</taxon>
        <taxon>Valvatacea</taxon>
        <taxon>Valvatida</taxon>
        <taxon>Acanthasteridae</taxon>
        <taxon>Acanthaster</taxon>
    </lineage>
</organism>
<dbReference type="Pfam" id="PF00069">
    <property type="entry name" value="Pkinase"/>
    <property type="match status" value="1"/>
</dbReference>
<feature type="compositionally biased region" description="Basic and acidic residues" evidence="10">
    <location>
        <begin position="303"/>
        <end position="325"/>
    </location>
</feature>
<dbReference type="KEGG" id="aplc:110975304"/>
<feature type="compositionally biased region" description="Acidic residues" evidence="10">
    <location>
        <begin position="336"/>
        <end position="352"/>
    </location>
</feature>
<evidence type="ECO:0000259" key="11">
    <source>
        <dbReference type="PROSITE" id="PS50011"/>
    </source>
</evidence>
<comment type="catalytic activity">
    <reaction evidence="9">
        <text>L-seryl-[protein] + ATP = O-phospho-L-seryl-[protein] + ADP + H(+)</text>
        <dbReference type="Rhea" id="RHEA:17989"/>
        <dbReference type="Rhea" id="RHEA-COMP:9863"/>
        <dbReference type="Rhea" id="RHEA-COMP:11604"/>
        <dbReference type="ChEBI" id="CHEBI:15378"/>
        <dbReference type="ChEBI" id="CHEBI:29999"/>
        <dbReference type="ChEBI" id="CHEBI:30616"/>
        <dbReference type="ChEBI" id="CHEBI:83421"/>
        <dbReference type="ChEBI" id="CHEBI:456216"/>
        <dbReference type="EC" id="2.7.11.1"/>
    </reaction>
</comment>
<dbReference type="PANTHER" id="PTHR44899">
    <property type="entry name" value="CAMK FAMILY PROTEIN KINASE"/>
    <property type="match status" value="1"/>
</dbReference>
<dbReference type="OrthoDB" id="248923at2759"/>
<dbReference type="RefSeq" id="XP_022083376.1">
    <property type="nucleotide sequence ID" value="XM_022227684.1"/>
</dbReference>